<reference evidence="6" key="1">
    <citation type="submission" date="2025-08" db="UniProtKB">
        <authorList>
            <consortium name="RefSeq"/>
        </authorList>
    </citation>
    <scope>IDENTIFICATION</scope>
    <source>
        <tissue evidence="6">Whole insect</tissue>
    </source>
</reference>
<proteinExistence type="predicted"/>
<evidence type="ECO:0000313" key="6">
    <source>
        <dbReference type="RefSeq" id="XP_028137571.1"/>
    </source>
</evidence>
<dbReference type="Gene3D" id="3.30.40.10">
    <property type="entry name" value="Zinc/RING finger domain, C3HC4 (zinc finger)"/>
    <property type="match status" value="1"/>
</dbReference>
<organism evidence="6">
    <name type="scientific">Diabrotica virgifera virgifera</name>
    <name type="common">western corn rootworm</name>
    <dbReference type="NCBI Taxonomy" id="50390"/>
    <lineage>
        <taxon>Eukaryota</taxon>
        <taxon>Metazoa</taxon>
        <taxon>Ecdysozoa</taxon>
        <taxon>Arthropoda</taxon>
        <taxon>Hexapoda</taxon>
        <taxon>Insecta</taxon>
        <taxon>Pterygota</taxon>
        <taxon>Neoptera</taxon>
        <taxon>Endopterygota</taxon>
        <taxon>Coleoptera</taxon>
        <taxon>Polyphaga</taxon>
        <taxon>Cucujiformia</taxon>
        <taxon>Chrysomeloidea</taxon>
        <taxon>Chrysomelidae</taxon>
        <taxon>Galerucinae</taxon>
        <taxon>Diabroticina</taxon>
        <taxon>Diabroticites</taxon>
        <taxon>Diabrotica</taxon>
    </lineage>
</organism>
<dbReference type="GO" id="GO:0043161">
    <property type="term" value="P:proteasome-mediated ubiquitin-dependent protein catabolic process"/>
    <property type="evidence" value="ECO:0007669"/>
    <property type="project" value="TreeGrafter"/>
</dbReference>
<dbReference type="GO" id="GO:0031624">
    <property type="term" value="F:ubiquitin conjugating enzyme binding"/>
    <property type="evidence" value="ECO:0007669"/>
    <property type="project" value="TreeGrafter"/>
</dbReference>
<evidence type="ECO:0000256" key="3">
    <source>
        <dbReference type="ARBA" id="ARBA00022833"/>
    </source>
</evidence>
<dbReference type="SUPFAM" id="SSF49599">
    <property type="entry name" value="TRAF domain-like"/>
    <property type="match status" value="1"/>
</dbReference>
<dbReference type="GO" id="GO:0005737">
    <property type="term" value="C:cytoplasm"/>
    <property type="evidence" value="ECO:0007669"/>
    <property type="project" value="TreeGrafter"/>
</dbReference>
<accession>A0A6P7FN56</accession>
<evidence type="ECO:0000256" key="1">
    <source>
        <dbReference type="ARBA" id="ARBA00022723"/>
    </source>
</evidence>
<protein>
    <submittedName>
        <fullName evidence="6">Uncharacterized protein LOC114332061 isoform X1</fullName>
    </submittedName>
</protein>
<dbReference type="InParanoid" id="A0A6P7FN56"/>
<dbReference type="PANTHER" id="PTHR45877">
    <property type="entry name" value="E3 UBIQUITIN-PROTEIN LIGASE SIAH2"/>
    <property type="match status" value="1"/>
</dbReference>
<keyword evidence="1" id="KW-0479">Metal-binding</keyword>
<evidence type="ECO:0000259" key="5">
    <source>
        <dbReference type="PROSITE" id="PS51081"/>
    </source>
</evidence>
<dbReference type="InterPro" id="IPR013083">
    <property type="entry name" value="Znf_RING/FYVE/PHD"/>
</dbReference>
<dbReference type="InterPro" id="IPR013010">
    <property type="entry name" value="Znf_SIAH"/>
</dbReference>
<dbReference type="UniPathway" id="UPA00143"/>
<keyword evidence="3" id="KW-0862">Zinc</keyword>
<dbReference type="GO" id="GO:0061630">
    <property type="term" value="F:ubiquitin protein ligase activity"/>
    <property type="evidence" value="ECO:0007669"/>
    <property type="project" value="TreeGrafter"/>
</dbReference>
<dbReference type="RefSeq" id="XP_028137571.1">
    <property type="nucleotide sequence ID" value="XM_028281770.1"/>
</dbReference>
<evidence type="ECO:0000256" key="2">
    <source>
        <dbReference type="ARBA" id="ARBA00022771"/>
    </source>
</evidence>
<dbReference type="PROSITE" id="PS51081">
    <property type="entry name" value="ZF_SIAH"/>
    <property type="match status" value="1"/>
</dbReference>
<dbReference type="InterPro" id="IPR004162">
    <property type="entry name" value="SINA-like_animal"/>
</dbReference>
<evidence type="ECO:0000256" key="4">
    <source>
        <dbReference type="PROSITE-ProRule" id="PRU00455"/>
    </source>
</evidence>
<name>A0A6P7FN56_DIAVI</name>
<dbReference type="PANTHER" id="PTHR45877:SF2">
    <property type="entry name" value="E3 UBIQUITIN-PROTEIN LIGASE SINA-RELATED"/>
    <property type="match status" value="1"/>
</dbReference>
<dbReference type="GO" id="GO:0008270">
    <property type="term" value="F:zinc ion binding"/>
    <property type="evidence" value="ECO:0007669"/>
    <property type="project" value="UniProtKB-KW"/>
</dbReference>
<dbReference type="AlphaFoldDB" id="A0A6P7FN56"/>
<keyword evidence="2 4" id="KW-0863">Zinc-finger</keyword>
<feature type="domain" description="SIAH-type" evidence="5">
    <location>
        <begin position="64"/>
        <end position="120"/>
    </location>
</feature>
<dbReference type="GO" id="GO:0016567">
    <property type="term" value="P:protein ubiquitination"/>
    <property type="evidence" value="ECO:0007669"/>
    <property type="project" value="UniProtKB-UniPathway"/>
</dbReference>
<gene>
    <name evidence="6" type="primary">LOC114332061</name>
</gene>
<sequence length="471" mass="55444">MAFILPDNILETLLCSFCHKYLSVKPVKVYPNRLIQCGRCVDNKEHSIYKSEGVESLYGKMAENILFKCVNRFDGCRHLLTYSQVRDHEQVCFEKIHQCPICGEKTASFLMLRHFHSKHKGATLDFPAFVFNLNDHLEMPSVYIYQEEDNLFFLYISYRKSENTIRLDLVYIGSDKLSKNIYHEFTVSSENKEFDIVIEPKSCNNDCFVVDTSHMPNLIQIKFKLIDGNLKVLTAPEISYALREPIVENEYSHGYQIEYRSEFNLRCTLCKAHCIFSLTACPVMYYYIYDKDIVCYYCSQFIKVEPDELSVERTIPNNVFETMKFFKWNCSNCCDEIDFSDVQSHEINCKLGRQYTCPITNCFEKGTANQMIEHLKDWHKQLAFGPHFKLPIKLLRCYVFVKEYIVLLRENNTSYFTSLEHKYIDLKLVSKTDNDEKIPYALFFNNKNEMLTDYSVIKYASYSEVFVKVFV</sequence>